<sequence>MAIFNEIYATLITVPGVEEYEGEAGMQGHAEGRWGRSAAAGRSQEAVAAEGTVSLCCGGKGHFHRKLGQIDSVWILGWRGDAVKETIVFALLEVPCGQNLNLTFGAEDVGHDVEDSGTSFTLSGGANEAHEPAWWW</sequence>
<dbReference type="Proteomes" id="UP001218188">
    <property type="component" value="Unassembled WGS sequence"/>
</dbReference>
<gene>
    <name evidence="1" type="ORF">C8F04DRAFT_1186049</name>
</gene>
<evidence type="ECO:0000313" key="1">
    <source>
        <dbReference type="EMBL" id="KAJ7031424.1"/>
    </source>
</evidence>
<keyword evidence="2" id="KW-1185">Reference proteome</keyword>
<name>A0AAD6SPP4_9AGAR</name>
<evidence type="ECO:0000313" key="2">
    <source>
        <dbReference type="Proteomes" id="UP001218188"/>
    </source>
</evidence>
<organism evidence="1 2">
    <name type="scientific">Mycena alexandri</name>
    <dbReference type="NCBI Taxonomy" id="1745969"/>
    <lineage>
        <taxon>Eukaryota</taxon>
        <taxon>Fungi</taxon>
        <taxon>Dikarya</taxon>
        <taxon>Basidiomycota</taxon>
        <taxon>Agaricomycotina</taxon>
        <taxon>Agaricomycetes</taxon>
        <taxon>Agaricomycetidae</taxon>
        <taxon>Agaricales</taxon>
        <taxon>Marasmiineae</taxon>
        <taxon>Mycenaceae</taxon>
        <taxon>Mycena</taxon>
    </lineage>
</organism>
<dbReference type="AlphaFoldDB" id="A0AAD6SPP4"/>
<protein>
    <submittedName>
        <fullName evidence="1">Uncharacterized protein</fullName>
    </submittedName>
</protein>
<dbReference type="EMBL" id="JARJCM010000082">
    <property type="protein sequence ID" value="KAJ7031424.1"/>
    <property type="molecule type" value="Genomic_DNA"/>
</dbReference>
<reference evidence="1" key="1">
    <citation type="submission" date="2023-03" db="EMBL/GenBank/DDBJ databases">
        <title>Massive genome expansion in bonnet fungi (Mycena s.s.) driven by repeated elements and novel gene families across ecological guilds.</title>
        <authorList>
            <consortium name="Lawrence Berkeley National Laboratory"/>
            <person name="Harder C.B."/>
            <person name="Miyauchi S."/>
            <person name="Viragh M."/>
            <person name="Kuo A."/>
            <person name="Thoen E."/>
            <person name="Andreopoulos B."/>
            <person name="Lu D."/>
            <person name="Skrede I."/>
            <person name="Drula E."/>
            <person name="Henrissat B."/>
            <person name="Morin E."/>
            <person name="Kohler A."/>
            <person name="Barry K."/>
            <person name="LaButti K."/>
            <person name="Morin E."/>
            <person name="Salamov A."/>
            <person name="Lipzen A."/>
            <person name="Mereny Z."/>
            <person name="Hegedus B."/>
            <person name="Baldrian P."/>
            <person name="Stursova M."/>
            <person name="Weitz H."/>
            <person name="Taylor A."/>
            <person name="Grigoriev I.V."/>
            <person name="Nagy L.G."/>
            <person name="Martin F."/>
            <person name="Kauserud H."/>
        </authorList>
    </citation>
    <scope>NUCLEOTIDE SEQUENCE</scope>
    <source>
        <strain evidence="1">CBHHK200</strain>
    </source>
</reference>
<comment type="caution">
    <text evidence="1">The sequence shown here is derived from an EMBL/GenBank/DDBJ whole genome shotgun (WGS) entry which is preliminary data.</text>
</comment>
<accession>A0AAD6SPP4</accession>
<proteinExistence type="predicted"/>